<keyword evidence="10" id="KW-1185">Reference proteome</keyword>
<evidence type="ECO:0000256" key="5">
    <source>
        <dbReference type="ARBA" id="ARBA00023163"/>
    </source>
</evidence>
<evidence type="ECO:0000256" key="3">
    <source>
        <dbReference type="ARBA" id="ARBA00023015"/>
    </source>
</evidence>
<dbReference type="SMART" id="SM00338">
    <property type="entry name" value="BRLZ"/>
    <property type="match status" value="1"/>
</dbReference>
<dbReference type="EMBL" id="WHWC01000011">
    <property type="protein sequence ID" value="KAG8374138.1"/>
    <property type="molecule type" value="Genomic_DNA"/>
</dbReference>
<accession>A0AAV6X4R2</accession>
<proteinExistence type="inferred from homology"/>
<evidence type="ECO:0000313" key="9">
    <source>
        <dbReference type="EMBL" id="KAG8374138.1"/>
    </source>
</evidence>
<feature type="compositionally biased region" description="Basic and acidic residues" evidence="7">
    <location>
        <begin position="116"/>
        <end position="126"/>
    </location>
</feature>
<dbReference type="Proteomes" id="UP000826271">
    <property type="component" value="Unassembled WGS sequence"/>
</dbReference>
<comment type="subcellular location">
    <subcellularLocation>
        <location evidence="1">Nucleus</location>
    </subcellularLocation>
</comment>
<feature type="domain" description="BZIP" evidence="8">
    <location>
        <begin position="123"/>
        <end position="186"/>
    </location>
</feature>
<gene>
    <name evidence="9" type="ORF">BUALT_Bualt11G0099700</name>
</gene>
<dbReference type="InterPro" id="IPR044827">
    <property type="entry name" value="GBF-like"/>
</dbReference>
<dbReference type="InterPro" id="IPR045314">
    <property type="entry name" value="bZIP_plant_GBF1"/>
</dbReference>
<evidence type="ECO:0000256" key="4">
    <source>
        <dbReference type="ARBA" id="ARBA00023125"/>
    </source>
</evidence>
<protein>
    <recommendedName>
        <fullName evidence="8">BZIP domain-containing protein</fullName>
    </recommendedName>
</protein>
<dbReference type="GO" id="GO:0043565">
    <property type="term" value="F:sequence-specific DNA binding"/>
    <property type="evidence" value="ECO:0007669"/>
    <property type="project" value="InterPro"/>
</dbReference>
<dbReference type="GO" id="GO:0003700">
    <property type="term" value="F:DNA-binding transcription factor activity"/>
    <property type="evidence" value="ECO:0007669"/>
    <property type="project" value="InterPro"/>
</dbReference>
<dbReference type="InterPro" id="IPR004827">
    <property type="entry name" value="bZIP"/>
</dbReference>
<organism evidence="9 10">
    <name type="scientific">Buddleja alternifolia</name>
    <dbReference type="NCBI Taxonomy" id="168488"/>
    <lineage>
        <taxon>Eukaryota</taxon>
        <taxon>Viridiplantae</taxon>
        <taxon>Streptophyta</taxon>
        <taxon>Embryophyta</taxon>
        <taxon>Tracheophyta</taxon>
        <taxon>Spermatophyta</taxon>
        <taxon>Magnoliopsida</taxon>
        <taxon>eudicotyledons</taxon>
        <taxon>Gunneridae</taxon>
        <taxon>Pentapetalae</taxon>
        <taxon>asterids</taxon>
        <taxon>lamiids</taxon>
        <taxon>Lamiales</taxon>
        <taxon>Scrophulariaceae</taxon>
        <taxon>Buddlejeae</taxon>
        <taxon>Buddleja</taxon>
    </lineage>
</organism>
<comment type="caution">
    <text evidence="9">The sequence shown here is derived from an EMBL/GenBank/DDBJ whole genome shotgun (WGS) entry which is preliminary data.</text>
</comment>
<evidence type="ECO:0000259" key="8">
    <source>
        <dbReference type="PROSITE" id="PS50217"/>
    </source>
</evidence>
<dbReference type="PANTHER" id="PTHR45967">
    <property type="entry name" value="G-BOX-BINDING FACTOR 3-RELATED"/>
    <property type="match status" value="1"/>
</dbReference>
<feature type="region of interest" description="Disordered" evidence="7">
    <location>
        <begin position="283"/>
        <end position="333"/>
    </location>
</feature>
<evidence type="ECO:0000256" key="1">
    <source>
        <dbReference type="ARBA" id="ARBA00004123"/>
    </source>
</evidence>
<evidence type="ECO:0000256" key="7">
    <source>
        <dbReference type="SAM" id="MobiDB-lite"/>
    </source>
</evidence>
<dbReference type="PROSITE" id="PS50217">
    <property type="entry name" value="BZIP"/>
    <property type="match status" value="1"/>
</dbReference>
<dbReference type="CDD" id="cd14702">
    <property type="entry name" value="bZIP_plant_GBF1"/>
    <property type="match status" value="1"/>
</dbReference>
<dbReference type="AlphaFoldDB" id="A0AAV6X4R2"/>
<keyword evidence="3" id="KW-0805">Transcription regulation</keyword>
<dbReference type="GO" id="GO:0005634">
    <property type="term" value="C:nucleus"/>
    <property type="evidence" value="ECO:0007669"/>
    <property type="project" value="UniProtKB-SubCell"/>
</dbReference>
<keyword evidence="4" id="KW-0238">DNA-binding</keyword>
<comment type="similarity">
    <text evidence="2">Belongs to the bZIP family.</text>
</comment>
<feature type="region of interest" description="Disordered" evidence="7">
    <location>
        <begin position="95"/>
        <end position="126"/>
    </location>
</feature>
<sequence>MEVYSDASAAAAAEEDDQMVTCEMEAAETLADLSRCSAARGGSSCCGELEQQIATESVIASSSSSQDQEVAVQNFCGNTSTTVTSALNNKEAVRTELNQKRSTSYQSNSASKLRRKSTEAEKEEKRLRRVLANRESARQTIRRRQAMHLELTRKATDLLEENENLKKEKEVAVEEYNYLKDRNEFLKVQIAKLKNSESRKLQEEAISTQTEISSSCTTSAPMFLYNQPSLVPFFWPNVFQFQCASHSDIMCSFQIPMQHSDVPSLVLPVPWLFPFLTHGNPFNSQSGTNERHDKPSPTHHSTSSSSDTFLMEDNQCKGLGRDGPTEDLEPTRNPLAGNTYNHNAVSAPEHILQGLVKKNKELNMHKISEYALAATKARRRRKELLKLKNIRYHHNHALTS</sequence>
<dbReference type="PANTHER" id="PTHR45967:SF28">
    <property type="entry name" value="BASIC-LEUCINE ZIPPER (BZIP) TRANSCRIPTION FACTOR FAMILY PROTEIN"/>
    <property type="match status" value="1"/>
</dbReference>
<feature type="compositionally biased region" description="Polar residues" evidence="7">
    <location>
        <begin position="100"/>
        <end position="111"/>
    </location>
</feature>
<keyword evidence="6" id="KW-0539">Nucleus</keyword>
<name>A0AAV6X4R2_9LAMI</name>
<dbReference type="InterPro" id="IPR046347">
    <property type="entry name" value="bZIP_sf"/>
</dbReference>
<dbReference type="Pfam" id="PF00170">
    <property type="entry name" value="bZIP_1"/>
    <property type="match status" value="1"/>
</dbReference>
<keyword evidence="5" id="KW-0804">Transcription</keyword>
<reference evidence="9" key="1">
    <citation type="submission" date="2019-10" db="EMBL/GenBank/DDBJ databases">
        <authorList>
            <person name="Zhang R."/>
            <person name="Pan Y."/>
            <person name="Wang J."/>
            <person name="Ma R."/>
            <person name="Yu S."/>
        </authorList>
    </citation>
    <scope>NUCLEOTIDE SEQUENCE</scope>
    <source>
        <strain evidence="9">LA-IB0</strain>
        <tissue evidence="9">Leaf</tissue>
    </source>
</reference>
<dbReference type="SUPFAM" id="SSF57959">
    <property type="entry name" value="Leucine zipper domain"/>
    <property type="match status" value="1"/>
</dbReference>
<evidence type="ECO:0000256" key="2">
    <source>
        <dbReference type="ARBA" id="ARBA00007163"/>
    </source>
</evidence>
<evidence type="ECO:0000313" key="10">
    <source>
        <dbReference type="Proteomes" id="UP000826271"/>
    </source>
</evidence>
<evidence type="ECO:0000256" key="6">
    <source>
        <dbReference type="ARBA" id="ARBA00023242"/>
    </source>
</evidence>